<evidence type="ECO:0000313" key="2">
    <source>
        <dbReference type="EMBL" id="GAA4837221.1"/>
    </source>
</evidence>
<reference evidence="3" key="1">
    <citation type="journal article" date="2019" name="Int. J. Syst. Evol. Microbiol.">
        <title>The Global Catalogue of Microorganisms (GCM) 10K type strain sequencing project: providing services to taxonomists for standard genome sequencing and annotation.</title>
        <authorList>
            <consortium name="The Broad Institute Genomics Platform"/>
            <consortium name="The Broad Institute Genome Sequencing Center for Infectious Disease"/>
            <person name="Wu L."/>
            <person name="Ma J."/>
        </authorList>
    </citation>
    <scope>NUCLEOTIDE SEQUENCE [LARGE SCALE GENOMIC DNA]</scope>
    <source>
        <strain evidence="3">JCM 18326</strain>
    </source>
</reference>
<keyword evidence="3" id="KW-1185">Reference proteome</keyword>
<feature type="transmembrane region" description="Helical" evidence="1">
    <location>
        <begin position="149"/>
        <end position="174"/>
    </location>
</feature>
<organism evidence="2 3">
    <name type="scientific">Algivirga pacifica</name>
    <dbReference type="NCBI Taxonomy" id="1162670"/>
    <lineage>
        <taxon>Bacteria</taxon>
        <taxon>Pseudomonadati</taxon>
        <taxon>Bacteroidota</taxon>
        <taxon>Cytophagia</taxon>
        <taxon>Cytophagales</taxon>
        <taxon>Flammeovirgaceae</taxon>
        <taxon>Algivirga</taxon>
    </lineage>
</organism>
<accession>A0ABP9DAV4</accession>
<feature type="transmembrane region" description="Helical" evidence="1">
    <location>
        <begin position="195"/>
        <end position="215"/>
    </location>
</feature>
<gene>
    <name evidence="2" type="ORF">GCM10023331_23090</name>
</gene>
<proteinExistence type="predicted"/>
<dbReference type="Proteomes" id="UP001500298">
    <property type="component" value="Unassembled WGS sequence"/>
</dbReference>
<sequence length="219" mass="25536">MEEKEFITYRTFFSLEEAEVFALPLRTESVPYKIIDISGTYDIVGYTNTRPEIHLQLHPENFVQADRIMEKEAELHLEEIDPSYYLFEFSDEELIEVLLKPDEWGALDYRLAHKILAKRGQVMTPQLLEYLKEQRLNKLRAPEDITTSWIVSGYLLTFFGGIMGIILGQYWRYARKTLPNGERVLLYNNQIRKHGLFLMGIGGVILSILLLLFLLTDQG</sequence>
<dbReference type="RefSeq" id="WP_345371945.1">
    <property type="nucleotide sequence ID" value="NZ_BAABJX010000033.1"/>
</dbReference>
<evidence type="ECO:0000256" key="1">
    <source>
        <dbReference type="SAM" id="Phobius"/>
    </source>
</evidence>
<dbReference type="EMBL" id="BAABJX010000033">
    <property type="protein sequence ID" value="GAA4837221.1"/>
    <property type="molecule type" value="Genomic_DNA"/>
</dbReference>
<keyword evidence="1" id="KW-1133">Transmembrane helix</keyword>
<protein>
    <submittedName>
        <fullName evidence="2">Uncharacterized protein</fullName>
    </submittedName>
</protein>
<comment type="caution">
    <text evidence="2">The sequence shown here is derived from an EMBL/GenBank/DDBJ whole genome shotgun (WGS) entry which is preliminary data.</text>
</comment>
<keyword evidence="1" id="KW-0812">Transmembrane</keyword>
<keyword evidence="1" id="KW-0472">Membrane</keyword>
<evidence type="ECO:0000313" key="3">
    <source>
        <dbReference type="Proteomes" id="UP001500298"/>
    </source>
</evidence>
<name>A0ABP9DAV4_9BACT</name>